<gene>
    <name evidence="2" type="ORF">GA0074692_3216</name>
</gene>
<organism evidence="2 3">
    <name type="scientific">Micromonospora pallida</name>
    <dbReference type="NCBI Taxonomy" id="145854"/>
    <lineage>
        <taxon>Bacteria</taxon>
        <taxon>Bacillati</taxon>
        <taxon>Actinomycetota</taxon>
        <taxon>Actinomycetes</taxon>
        <taxon>Micromonosporales</taxon>
        <taxon>Micromonosporaceae</taxon>
        <taxon>Micromonospora</taxon>
    </lineage>
</organism>
<proteinExistence type="predicted"/>
<name>A0A1C6SRJ1_9ACTN</name>
<keyword evidence="1" id="KW-0812">Transmembrane</keyword>
<keyword evidence="1" id="KW-0472">Membrane</keyword>
<evidence type="ECO:0000313" key="2">
    <source>
        <dbReference type="EMBL" id="SCL31982.1"/>
    </source>
</evidence>
<feature type="transmembrane region" description="Helical" evidence="1">
    <location>
        <begin position="12"/>
        <end position="29"/>
    </location>
</feature>
<feature type="transmembrane region" description="Helical" evidence="1">
    <location>
        <begin position="49"/>
        <end position="67"/>
    </location>
</feature>
<reference evidence="3" key="1">
    <citation type="submission" date="2016-06" db="EMBL/GenBank/DDBJ databases">
        <authorList>
            <person name="Varghese N."/>
            <person name="Submissions Spin"/>
        </authorList>
    </citation>
    <scope>NUCLEOTIDE SEQUENCE [LARGE SCALE GENOMIC DNA]</scope>
    <source>
        <strain evidence="3">DSM 43817</strain>
    </source>
</reference>
<evidence type="ECO:0000313" key="3">
    <source>
        <dbReference type="Proteomes" id="UP000198959"/>
    </source>
</evidence>
<dbReference type="Proteomes" id="UP000198959">
    <property type="component" value="Unassembled WGS sequence"/>
</dbReference>
<sequence>MAASPNGLSSPLPYIMAGAGFLAMMVAMFAPLASNGDPVSALRTTDLPFLTPILGLVALVVATAVLCGDPRLLRFGRAAAPLLGLLLSAAVGGEIVQWGAKAANPELGLAYMVASGTYFLIGGILLLSLSVLSMRPAGHASPFAG</sequence>
<feature type="transmembrane region" description="Helical" evidence="1">
    <location>
        <begin position="79"/>
        <end position="98"/>
    </location>
</feature>
<dbReference type="EMBL" id="FMHW01000002">
    <property type="protein sequence ID" value="SCL31982.1"/>
    <property type="molecule type" value="Genomic_DNA"/>
</dbReference>
<feature type="transmembrane region" description="Helical" evidence="1">
    <location>
        <begin position="110"/>
        <end position="132"/>
    </location>
</feature>
<dbReference type="AlphaFoldDB" id="A0A1C6SRJ1"/>
<keyword evidence="1" id="KW-1133">Transmembrane helix</keyword>
<protein>
    <submittedName>
        <fullName evidence="2">Uncharacterized protein</fullName>
    </submittedName>
</protein>
<accession>A0A1C6SRJ1</accession>
<keyword evidence="3" id="KW-1185">Reference proteome</keyword>
<evidence type="ECO:0000256" key="1">
    <source>
        <dbReference type="SAM" id="Phobius"/>
    </source>
</evidence>